<sequence length="197" mass="23111">MAPFGRRKADWEPWFKRCMLHPSHGFIPSDPDARHISPISDVVAHWGKKHGARYTFQESNGRDYFLYVAELFQQVHQGPMFHQTLPLHFARGLLEEAKGNAMNWTAFAMLRCFPGSRKRPFRPWGPYELLKKPLPWLHRKCGFARHQPHQHQFRDTEAMVSPIRINKPLFEVAQGVLAIFRVVVSDWRILSQWSELS</sequence>
<reference evidence="1" key="1">
    <citation type="submission" date="2020-06" db="EMBL/GenBank/DDBJ databases">
        <title>WGS assembly of Ceratodon purpureus strain R40.</title>
        <authorList>
            <person name="Carey S.B."/>
            <person name="Jenkins J."/>
            <person name="Shu S."/>
            <person name="Lovell J.T."/>
            <person name="Sreedasyam A."/>
            <person name="Maumus F."/>
            <person name="Tiley G.P."/>
            <person name="Fernandez-Pozo N."/>
            <person name="Barry K."/>
            <person name="Chen C."/>
            <person name="Wang M."/>
            <person name="Lipzen A."/>
            <person name="Daum C."/>
            <person name="Saski C.A."/>
            <person name="Payton A.C."/>
            <person name="Mcbreen J.C."/>
            <person name="Conrad R.E."/>
            <person name="Kollar L.M."/>
            <person name="Olsson S."/>
            <person name="Huttunen S."/>
            <person name="Landis J.B."/>
            <person name="Wickett N.J."/>
            <person name="Johnson M.G."/>
            <person name="Rensing S.A."/>
            <person name="Grimwood J."/>
            <person name="Schmutz J."/>
            <person name="Mcdaniel S.F."/>
        </authorList>
    </citation>
    <scope>NUCLEOTIDE SEQUENCE</scope>
    <source>
        <strain evidence="1">R40</strain>
    </source>
</reference>
<accession>A0A8T0HSQ8</accession>
<dbReference type="EMBL" id="CM026426">
    <property type="protein sequence ID" value="KAG0573964.1"/>
    <property type="molecule type" value="Genomic_DNA"/>
</dbReference>
<gene>
    <name evidence="1" type="ORF">KC19_VG225600</name>
</gene>
<comment type="caution">
    <text evidence="1">The sequence shown here is derived from an EMBL/GenBank/DDBJ whole genome shotgun (WGS) entry which is preliminary data.</text>
</comment>
<dbReference type="Proteomes" id="UP000822688">
    <property type="component" value="Chromosome V"/>
</dbReference>
<proteinExistence type="predicted"/>
<evidence type="ECO:0000313" key="1">
    <source>
        <dbReference type="EMBL" id="KAG0573964.1"/>
    </source>
</evidence>
<keyword evidence="2" id="KW-1185">Reference proteome</keyword>
<organism evidence="1 2">
    <name type="scientific">Ceratodon purpureus</name>
    <name type="common">Fire moss</name>
    <name type="synonym">Dicranum purpureum</name>
    <dbReference type="NCBI Taxonomy" id="3225"/>
    <lineage>
        <taxon>Eukaryota</taxon>
        <taxon>Viridiplantae</taxon>
        <taxon>Streptophyta</taxon>
        <taxon>Embryophyta</taxon>
        <taxon>Bryophyta</taxon>
        <taxon>Bryophytina</taxon>
        <taxon>Bryopsida</taxon>
        <taxon>Dicranidae</taxon>
        <taxon>Pseudoditrichales</taxon>
        <taxon>Ditrichaceae</taxon>
        <taxon>Ceratodon</taxon>
    </lineage>
</organism>
<protein>
    <submittedName>
        <fullName evidence="1">Uncharacterized protein</fullName>
    </submittedName>
</protein>
<evidence type="ECO:0000313" key="2">
    <source>
        <dbReference type="Proteomes" id="UP000822688"/>
    </source>
</evidence>
<name>A0A8T0HSQ8_CERPU</name>
<dbReference type="AlphaFoldDB" id="A0A8T0HSQ8"/>